<dbReference type="CDD" id="cd02022">
    <property type="entry name" value="DPCK"/>
    <property type="match status" value="1"/>
</dbReference>
<comment type="function">
    <text evidence="5">Catalyzes the phosphorylation of the 3'-hydroxyl group of dephosphocoenzyme A to form coenzyme A.</text>
</comment>
<comment type="pathway">
    <text evidence="5">Cofactor biosynthesis; coenzyme A biosynthesis; CoA from (R)-pantothenate: step 5/5.</text>
</comment>
<protein>
    <recommendedName>
        <fullName evidence="5 6">Dephospho-CoA kinase</fullName>
        <ecNumber evidence="5 6">2.7.1.24</ecNumber>
    </recommendedName>
    <alternativeName>
        <fullName evidence="5">Dephosphocoenzyme A kinase</fullName>
    </alternativeName>
</protein>
<keyword evidence="5 7" id="KW-0808">Transferase</keyword>
<dbReference type="NCBIfam" id="TIGR00152">
    <property type="entry name" value="dephospho-CoA kinase"/>
    <property type="match status" value="1"/>
</dbReference>
<dbReference type="RefSeq" id="WP_316020984.1">
    <property type="nucleotide sequence ID" value="NZ_JAWDID010000063.1"/>
</dbReference>
<dbReference type="Proteomes" id="UP001254257">
    <property type="component" value="Unassembled WGS sequence"/>
</dbReference>
<evidence type="ECO:0000256" key="2">
    <source>
        <dbReference type="ARBA" id="ARBA00022741"/>
    </source>
</evidence>
<evidence type="ECO:0000313" key="7">
    <source>
        <dbReference type="EMBL" id="MDU0343246.1"/>
    </source>
</evidence>
<proteinExistence type="inferred from homology"/>
<dbReference type="Pfam" id="PF01121">
    <property type="entry name" value="CoaE"/>
    <property type="match status" value="1"/>
</dbReference>
<keyword evidence="5 7" id="KW-0418">Kinase</keyword>
<dbReference type="HAMAP" id="MF_00376">
    <property type="entry name" value="Dephospho_CoA_kinase"/>
    <property type="match status" value="1"/>
</dbReference>
<dbReference type="PANTHER" id="PTHR10695:SF46">
    <property type="entry name" value="BIFUNCTIONAL COENZYME A SYNTHASE-RELATED"/>
    <property type="match status" value="1"/>
</dbReference>
<comment type="subcellular location">
    <subcellularLocation>
        <location evidence="5">Cytoplasm</location>
    </subcellularLocation>
</comment>
<dbReference type="PROSITE" id="PS51219">
    <property type="entry name" value="DPCK"/>
    <property type="match status" value="1"/>
</dbReference>
<keyword evidence="5" id="KW-0963">Cytoplasm</keyword>
<keyword evidence="2 5" id="KW-0547">Nucleotide-binding</keyword>
<gene>
    <name evidence="5 7" type="primary">coaE</name>
    <name evidence="7" type="ORF">RKE40_25405</name>
</gene>
<dbReference type="Gene3D" id="3.40.50.300">
    <property type="entry name" value="P-loop containing nucleotide triphosphate hydrolases"/>
    <property type="match status" value="1"/>
</dbReference>
<dbReference type="PANTHER" id="PTHR10695">
    <property type="entry name" value="DEPHOSPHO-COA KINASE-RELATED"/>
    <property type="match status" value="1"/>
</dbReference>
<reference evidence="7 8" key="1">
    <citation type="submission" date="2023-09" db="EMBL/GenBank/DDBJ databases">
        <title>Whole genome shotgun sequencing (WGS) of Bosea sp. ZW T0_25, isolated from stored onions (Allium cepa).</title>
        <authorList>
            <person name="Stoll D.A."/>
            <person name="Huch M."/>
        </authorList>
    </citation>
    <scope>NUCLEOTIDE SEQUENCE [LARGE SCALE GENOMIC DNA]</scope>
    <source>
        <strain evidence="7 8">ZW T0_25</strain>
    </source>
</reference>
<evidence type="ECO:0000256" key="5">
    <source>
        <dbReference type="HAMAP-Rule" id="MF_00376"/>
    </source>
</evidence>
<evidence type="ECO:0000256" key="3">
    <source>
        <dbReference type="ARBA" id="ARBA00022840"/>
    </source>
</evidence>
<evidence type="ECO:0000313" key="8">
    <source>
        <dbReference type="Proteomes" id="UP001254257"/>
    </source>
</evidence>
<keyword evidence="3 5" id="KW-0067">ATP-binding</keyword>
<comment type="catalytic activity">
    <reaction evidence="5">
        <text>3'-dephospho-CoA + ATP = ADP + CoA + H(+)</text>
        <dbReference type="Rhea" id="RHEA:18245"/>
        <dbReference type="ChEBI" id="CHEBI:15378"/>
        <dbReference type="ChEBI" id="CHEBI:30616"/>
        <dbReference type="ChEBI" id="CHEBI:57287"/>
        <dbReference type="ChEBI" id="CHEBI:57328"/>
        <dbReference type="ChEBI" id="CHEBI:456216"/>
        <dbReference type="EC" id="2.7.1.24"/>
    </reaction>
</comment>
<evidence type="ECO:0000256" key="6">
    <source>
        <dbReference type="NCBIfam" id="TIGR00152"/>
    </source>
</evidence>
<organism evidence="7 8">
    <name type="scientific">Bosea rubneri</name>
    <dbReference type="NCBI Taxonomy" id="3075434"/>
    <lineage>
        <taxon>Bacteria</taxon>
        <taxon>Pseudomonadati</taxon>
        <taxon>Pseudomonadota</taxon>
        <taxon>Alphaproteobacteria</taxon>
        <taxon>Hyphomicrobiales</taxon>
        <taxon>Boseaceae</taxon>
        <taxon>Bosea</taxon>
    </lineage>
</organism>
<evidence type="ECO:0000256" key="4">
    <source>
        <dbReference type="ARBA" id="ARBA00022993"/>
    </source>
</evidence>
<sequence length="203" mass="21682">MTFLLGLTGSIGMGKSTTSEMFRAEGVPVYDADQAVHRLYSGAAASEIEAAFPGVVVDGVVDRTKLSAAVLGRPEALAKLEAIIHPLVRGEEEAFLAQCRKDGADVAVLDIPLLFETGGEGRCDAVVVVTAPAEVQRARVLARPGITEDKFEAILARQMPDTEKRRRAHFLVDTSRGLLAARRQVHSILVALAGRPGRGEQRG</sequence>
<dbReference type="InterPro" id="IPR027417">
    <property type="entry name" value="P-loop_NTPase"/>
</dbReference>
<feature type="binding site" evidence="5">
    <location>
        <begin position="12"/>
        <end position="17"/>
    </location>
    <ligand>
        <name>ATP</name>
        <dbReference type="ChEBI" id="CHEBI:30616"/>
    </ligand>
</feature>
<comment type="caution">
    <text evidence="7">The sequence shown here is derived from an EMBL/GenBank/DDBJ whole genome shotgun (WGS) entry which is preliminary data.</text>
</comment>
<keyword evidence="4 5" id="KW-0173">Coenzyme A biosynthesis</keyword>
<dbReference type="GO" id="GO:0004140">
    <property type="term" value="F:dephospho-CoA kinase activity"/>
    <property type="evidence" value="ECO:0007669"/>
    <property type="project" value="UniProtKB-EC"/>
</dbReference>
<name>A0ABU3SEN6_9HYPH</name>
<accession>A0ABU3SEN6</accession>
<evidence type="ECO:0000256" key="1">
    <source>
        <dbReference type="ARBA" id="ARBA00009018"/>
    </source>
</evidence>
<dbReference type="EMBL" id="JAWDID010000063">
    <property type="protein sequence ID" value="MDU0343246.1"/>
    <property type="molecule type" value="Genomic_DNA"/>
</dbReference>
<dbReference type="EC" id="2.7.1.24" evidence="5 6"/>
<keyword evidence="8" id="KW-1185">Reference proteome</keyword>
<dbReference type="SUPFAM" id="SSF52540">
    <property type="entry name" value="P-loop containing nucleoside triphosphate hydrolases"/>
    <property type="match status" value="1"/>
</dbReference>
<comment type="similarity">
    <text evidence="1 5">Belongs to the CoaE family.</text>
</comment>
<dbReference type="InterPro" id="IPR001977">
    <property type="entry name" value="Depp_CoAkinase"/>
</dbReference>